<reference evidence="4 5" key="1">
    <citation type="submission" date="2024-03" db="EMBL/GenBank/DDBJ databases">
        <title>Aureococcus anophagefferens CCMP1851 and Kratosvirus quantuckense: Draft genome of a second virus-susceptible host strain in the model system.</title>
        <authorList>
            <person name="Chase E."/>
            <person name="Truchon A.R."/>
            <person name="Schepens W."/>
            <person name="Wilhelm S.W."/>
        </authorList>
    </citation>
    <scope>NUCLEOTIDE SEQUENCE [LARGE SCALE GENOMIC DNA]</scope>
    <source>
        <strain evidence="4 5">CCMP1851</strain>
    </source>
</reference>
<name>A0ABR1GFN9_AURAN</name>
<evidence type="ECO:0000256" key="2">
    <source>
        <dbReference type="ARBA" id="ARBA00023134"/>
    </source>
</evidence>
<dbReference type="InterPro" id="IPR011719">
    <property type="entry name" value="CHP02058"/>
</dbReference>
<sequence length="203" mass="21378">MPPRPMALAQLRRTTALHRHRSSQADAVFWNDEWRRLGLKAQRAPEGATLDRLGFVQLGFGVDQHGKRGAGGATKAAVRACRNALEFNSIPGMVEFVPGGRQNMLVHVKLGVPPETTARADGAGPVVDLAQVAAVFPYGKLLPIEVVPGGLTYGSGRVVPELGDEDDVAVVVAAAVSIGYDSGESGGGAPGLRPKTWDTRDGH</sequence>
<dbReference type="PANTHER" id="PTHR34784">
    <property type="entry name" value="50S RIBOSOMAL PROTEIN L34"/>
    <property type="match status" value="1"/>
</dbReference>
<dbReference type="Pfam" id="PF09585">
    <property type="entry name" value="Lin0512_fam"/>
    <property type="match status" value="1"/>
</dbReference>
<dbReference type="Gene3D" id="3.30.1330.20">
    <property type="entry name" value="Tubulin/FtsZ, C-terminal domain"/>
    <property type="match status" value="1"/>
</dbReference>
<feature type="region of interest" description="Disordered" evidence="3">
    <location>
        <begin position="183"/>
        <end position="203"/>
    </location>
</feature>
<keyword evidence="1" id="KW-0547">Nucleotide-binding</keyword>
<evidence type="ECO:0000313" key="4">
    <source>
        <dbReference type="EMBL" id="KAK7254819.1"/>
    </source>
</evidence>
<comment type="caution">
    <text evidence="4">The sequence shown here is derived from an EMBL/GenBank/DDBJ whole genome shotgun (WGS) entry which is preliminary data.</text>
</comment>
<dbReference type="NCBIfam" id="TIGR02058">
    <property type="entry name" value="lin0512_fam"/>
    <property type="match status" value="1"/>
</dbReference>
<accession>A0ABR1GFN9</accession>
<dbReference type="Proteomes" id="UP001363151">
    <property type="component" value="Unassembled WGS sequence"/>
</dbReference>
<protein>
    <submittedName>
        <fullName evidence="4">Uncharacterized protein</fullName>
    </submittedName>
</protein>
<gene>
    <name evidence="4" type="ORF">SO694_00133059</name>
</gene>
<dbReference type="EMBL" id="JBBJCI010000016">
    <property type="protein sequence ID" value="KAK7254819.1"/>
    <property type="molecule type" value="Genomic_DNA"/>
</dbReference>
<dbReference type="PANTHER" id="PTHR34784:SF1">
    <property type="entry name" value="50S RIBOSOMAL PROTEIN L34"/>
    <property type="match status" value="1"/>
</dbReference>
<proteinExistence type="predicted"/>
<evidence type="ECO:0000256" key="1">
    <source>
        <dbReference type="ARBA" id="ARBA00022741"/>
    </source>
</evidence>
<evidence type="ECO:0000256" key="3">
    <source>
        <dbReference type="SAM" id="MobiDB-lite"/>
    </source>
</evidence>
<keyword evidence="2" id="KW-0342">GTP-binding</keyword>
<dbReference type="InterPro" id="IPR037103">
    <property type="entry name" value="Tubulin/FtsZ-like_C"/>
</dbReference>
<organism evidence="4 5">
    <name type="scientific">Aureococcus anophagefferens</name>
    <name type="common">Harmful bloom alga</name>
    <dbReference type="NCBI Taxonomy" id="44056"/>
    <lineage>
        <taxon>Eukaryota</taxon>
        <taxon>Sar</taxon>
        <taxon>Stramenopiles</taxon>
        <taxon>Ochrophyta</taxon>
        <taxon>Pelagophyceae</taxon>
        <taxon>Pelagomonadales</taxon>
        <taxon>Pelagomonadaceae</taxon>
        <taxon>Aureococcus</taxon>
    </lineage>
</organism>
<keyword evidence="5" id="KW-1185">Reference proteome</keyword>
<evidence type="ECO:0000313" key="5">
    <source>
        <dbReference type="Proteomes" id="UP001363151"/>
    </source>
</evidence>